<name>A0A1T3CRX6_9HYPO</name>
<keyword evidence="2" id="KW-1185">Reference proteome</keyword>
<gene>
    <name evidence="1" type="ORF">A0O28_0021570</name>
</gene>
<dbReference type="OrthoDB" id="3513679at2759"/>
<comment type="caution">
    <text evidence="1">The sequence shown here is derived from an EMBL/GenBank/DDBJ whole genome shotgun (WGS) entry which is preliminary data.</text>
</comment>
<reference evidence="1 2" key="1">
    <citation type="submission" date="2016-04" db="EMBL/GenBank/DDBJ databases">
        <title>Multiple horizontal gene transfer events from other fungi enriched the ability of the initially mycotrophic fungus Trichoderma (Ascomycota) to feed on dead plant biomass.</title>
        <authorList>
            <person name="Atanasova L."/>
            <person name="Chenthamara K."/>
            <person name="Zhang J."/>
            <person name="Grujic M."/>
            <person name="Henrissat B."/>
            <person name="Kuo A."/>
            <person name="Aertz A."/>
            <person name="Salamov A."/>
            <person name="Lipzen A."/>
            <person name="Labutti K."/>
            <person name="Barry K."/>
            <person name="Miao Y."/>
            <person name="Rahimi M.J."/>
            <person name="Shen Q."/>
            <person name="Grigoriev I.V."/>
            <person name="Kubicek C.P."/>
            <person name="Druzhinina I.S."/>
        </authorList>
    </citation>
    <scope>NUCLEOTIDE SEQUENCE [LARGE SCALE GENOMIC DNA]</scope>
    <source>
        <strain evidence="1 2">NJAU 4742</strain>
    </source>
</reference>
<evidence type="ECO:0000313" key="2">
    <source>
        <dbReference type="Proteomes" id="UP000191004"/>
    </source>
</evidence>
<protein>
    <submittedName>
        <fullName evidence="1">Uncharacterized protein</fullName>
    </submittedName>
</protein>
<sequence>MAYEFGKVPKAPQPPHAILHYLRGLHEKKHRYLIHGRSTDPRWIYQPNISDLAYMAAEMTLQEANDCCNKAAPLYIFSAKRTIYPSLFVQVLHNYLYHKWFIPYKSEIEYLQFVTKTFLPELLPDDLQPGPLVDLAIPVHAAICARAQEVRDAVKELEPPYPSQPIPPKGPKKWGHYKYACIDQIVRDQEFFLLRPLFRAIMIIIRLEEYNDEDIDIRQLPVLLVRTGIEEGLSAPISFEPIADKITTVIQRTNNSEAVVQVTLETAVDFVMSMDKREIAAFGHQPDPILSTRNLGDGGLSGPSILTRAQEMGWGDEELRGPSSKWVDTERYPEWSGGGAHEDHMIRRMENMVREDFCMRKEFLRPWPEDNSRGKKHWNIY</sequence>
<dbReference type="Proteomes" id="UP000191004">
    <property type="component" value="Unassembled WGS sequence"/>
</dbReference>
<organism evidence="1 2">
    <name type="scientific">Trichoderma guizhouense</name>
    <dbReference type="NCBI Taxonomy" id="1491466"/>
    <lineage>
        <taxon>Eukaryota</taxon>
        <taxon>Fungi</taxon>
        <taxon>Dikarya</taxon>
        <taxon>Ascomycota</taxon>
        <taxon>Pezizomycotina</taxon>
        <taxon>Sordariomycetes</taxon>
        <taxon>Hypocreomycetidae</taxon>
        <taxon>Hypocreales</taxon>
        <taxon>Hypocreaceae</taxon>
        <taxon>Trichoderma</taxon>
    </lineage>
</organism>
<dbReference type="AlphaFoldDB" id="A0A1T3CRX6"/>
<dbReference type="EMBL" id="LVVK01000007">
    <property type="protein sequence ID" value="OPB43839.1"/>
    <property type="molecule type" value="Genomic_DNA"/>
</dbReference>
<proteinExistence type="predicted"/>
<accession>A0A1T3CRX6</accession>
<evidence type="ECO:0000313" key="1">
    <source>
        <dbReference type="EMBL" id="OPB43839.1"/>
    </source>
</evidence>